<feature type="repeat" description="PPR" evidence="7">
    <location>
        <begin position="577"/>
        <end position="611"/>
    </location>
</feature>
<dbReference type="Pfam" id="PF00069">
    <property type="entry name" value="Pkinase"/>
    <property type="match status" value="2"/>
</dbReference>
<feature type="repeat" description="PPR" evidence="7">
    <location>
        <begin position="367"/>
        <end position="401"/>
    </location>
</feature>
<dbReference type="Proteomes" id="UP000824890">
    <property type="component" value="Unassembled WGS sequence"/>
</dbReference>
<evidence type="ECO:0000256" key="3">
    <source>
        <dbReference type="ARBA" id="ARBA00022737"/>
    </source>
</evidence>
<evidence type="ECO:0000256" key="5">
    <source>
        <dbReference type="ARBA" id="ARBA00022777"/>
    </source>
</evidence>
<dbReference type="InterPro" id="IPR000719">
    <property type="entry name" value="Prot_kinase_dom"/>
</dbReference>
<feature type="repeat" description="PPR" evidence="7">
    <location>
        <begin position="231"/>
        <end position="265"/>
    </location>
</feature>
<proteinExistence type="inferred from homology"/>
<evidence type="ECO:0000256" key="6">
    <source>
        <dbReference type="ARBA" id="ARBA00022840"/>
    </source>
</evidence>
<feature type="binding site" evidence="8">
    <location>
        <position position="714"/>
    </location>
    <ligand>
        <name>ATP</name>
        <dbReference type="ChEBI" id="CHEBI:30616"/>
    </ligand>
</feature>
<comment type="similarity">
    <text evidence="1">Belongs to the PPR family. P subfamily.</text>
</comment>
<reference evidence="10 11" key="1">
    <citation type="submission" date="2021-05" db="EMBL/GenBank/DDBJ databases">
        <title>Genome Assembly of Synthetic Allotetraploid Brassica napus Reveals Homoeologous Exchanges between Subgenomes.</title>
        <authorList>
            <person name="Davis J.T."/>
        </authorList>
    </citation>
    <scope>NUCLEOTIDE SEQUENCE [LARGE SCALE GENOMIC DNA]</scope>
    <source>
        <strain evidence="11">cv. Da-Ae</strain>
        <tissue evidence="10">Seedling</tissue>
    </source>
</reference>
<keyword evidence="3" id="KW-0677">Repeat</keyword>
<dbReference type="Gene3D" id="1.25.40.10">
    <property type="entry name" value="Tetratricopeptide repeat domain"/>
    <property type="match status" value="6"/>
</dbReference>
<dbReference type="CDD" id="cd14136">
    <property type="entry name" value="STKc_SRPK"/>
    <property type="match status" value="1"/>
</dbReference>
<keyword evidence="5" id="KW-0418">Kinase</keyword>
<feature type="repeat" description="PPR" evidence="7">
    <location>
        <begin position="542"/>
        <end position="576"/>
    </location>
</feature>
<feature type="repeat" description="PPR" evidence="7">
    <location>
        <begin position="402"/>
        <end position="432"/>
    </location>
</feature>
<protein>
    <recommendedName>
        <fullName evidence="9">Protein kinase domain-containing protein</fullName>
    </recommendedName>
</protein>
<feature type="repeat" description="PPR" evidence="7">
    <location>
        <begin position="332"/>
        <end position="366"/>
    </location>
</feature>
<feature type="repeat" description="PPR" evidence="7">
    <location>
        <begin position="507"/>
        <end position="541"/>
    </location>
</feature>
<dbReference type="Gene3D" id="3.30.200.20">
    <property type="entry name" value="Phosphorylase Kinase, domain 1"/>
    <property type="match status" value="1"/>
</dbReference>
<dbReference type="SMART" id="SM00220">
    <property type="entry name" value="S_TKc"/>
    <property type="match status" value="1"/>
</dbReference>
<feature type="domain" description="Protein kinase" evidence="9">
    <location>
        <begin position="685"/>
        <end position="1062"/>
    </location>
</feature>
<dbReference type="InterPro" id="IPR017441">
    <property type="entry name" value="Protein_kinase_ATP_BS"/>
</dbReference>
<dbReference type="Gene3D" id="1.10.510.10">
    <property type="entry name" value="Transferase(Phosphotransferase) domain 1"/>
    <property type="match status" value="1"/>
</dbReference>
<dbReference type="PANTHER" id="PTHR47447:SF28">
    <property type="entry name" value="PENTACOTRIPEPTIDE-REPEAT REGION OF PRORP DOMAIN-CONTAINING PROTEIN"/>
    <property type="match status" value="1"/>
</dbReference>
<feature type="repeat" description="PPR" evidence="7">
    <location>
        <begin position="195"/>
        <end position="229"/>
    </location>
</feature>
<dbReference type="PROSITE" id="PS50011">
    <property type="entry name" value="PROTEIN_KINASE_DOM"/>
    <property type="match status" value="1"/>
</dbReference>
<dbReference type="PROSITE" id="PS00108">
    <property type="entry name" value="PROTEIN_KINASE_ST"/>
    <property type="match status" value="1"/>
</dbReference>
<evidence type="ECO:0000256" key="7">
    <source>
        <dbReference type="PROSITE-ProRule" id="PRU00708"/>
    </source>
</evidence>
<keyword evidence="6 8" id="KW-0067">ATP-binding</keyword>
<dbReference type="NCBIfam" id="TIGR00756">
    <property type="entry name" value="PPR"/>
    <property type="match status" value="9"/>
</dbReference>
<dbReference type="InterPro" id="IPR011990">
    <property type="entry name" value="TPR-like_helical_dom_sf"/>
</dbReference>
<keyword evidence="4 8" id="KW-0547">Nucleotide-binding</keyword>
<evidence type="ECO:0000256" key="4">
    <source>
        <dbReference type="ARBA" id="ARBA00022741"/>
    </source>
</evidence>
<dbReference type="PANTHER" id="PTHR47447">
    <property type="entry name" value="OS03G0856100 PROTEIN"/>
    <property type="match status" value="1"/>
</dbReference>
<dbReference type="InterPro" id="IPR002885">
    <property type="entry name" value="PPR_rpt"/>
</dbReference>
<dbReference type="InterPro" id="IPR011009">
    <property type="entry name" value="Kinase-like_dom_sf"/>
</dbReference>
<dbReference type="EMBL" id="JAGKQM010000007">
    <property type="protein sequence ID" value="KAH0917208.1"/>
    <property type="molecule type" value="Genomic_DNA"/>
</dbReference>
<keyword evidence="2" id="KW-0808">Transferase</keyword>
<evidence type="ECO:0000313" key="11">
    <source>
        <dbReference type="Proteomes" id="UP000824890"/>
    </source>
</evidence>
<sequence>MKMKVATVSCPSLMLRISNLSTSSRYVAVTTRIRLQLRFLCSPSPPPSPSPSSVPSDDHIVRLILDQKSPSGALQTFQWASTFPGFTHSPSTYRALFHKLCSFRRFETVYQLLDEMPNSIGSLPDDAIFITIVRGLGRAKLTKRVINVVDLVSRFGIKPSVKVFNSILDVLVREDIDIAREFFRRKMMASGIQGDEYTYGILMKGLCLTNRIGDGFKLLQIMKTRGGVAPNAVIYNTLLHALCKNGKVGRARSLMSEMKEPNDVTFNVLISAYCNEQKLVQSMVLLEKCFGLGFVPDVVTVTKVMGVLCSEGRVAEALEVLERVEGKGCKVDVVACNTLVEGYCAVGKVRVAQRFFEEMERKGYLPNVETYNLLINGFCEAGMLDSALDVFNDMKTDAVRRNFATFNTLVKGLSVGGRVNDGLKILELMEESENVRGARVDPYNSVIYGFYKENRWEEALEFLLKMENLFPRAVDRSFKLISLCEKGSVDDVKTAYDQMIGEGGVPNVVVSHCLVHRFSQEGYMEETLELINDMVTRGYLPQSSTFNAVILGFCKQDRVMNGMKFLEDMAERGCVPDGESYNPLLGELRVKGDFQKAWLTFSRMVEKSIVPDSSMWRSLMYCLSQETAFNINIATLLEDIIKTEREDMSCSSSSGSEEDDEGFDSYRKGGYHAVRIGDQFSGGRYIAQRKLGWGQFSTVWLAYDTHTSSYVALKIQKSAQHFSQAALHEIELLQAAADGDTENTKCVVRLIDDFKHAGPNGQHLCMVLEFLGDSLLRLIKYNRYKAMELNKVREICKCILTGLDYLHRELGMIHSDLKPENILLCSTIDAAKDPIRSGLRPILEKPEGNQNGAATMNLIEKKLKRRARRAVAKISGRRVSIVGLSETPTKTVRSLDGIDVKCKVVDFGNACWADNKFAEEIQTRQYRAPEVILQSGYSFSVDMWSFACTAFELATGDMLFAPKDGNGYGEDEDHLALMMELLGKIPRKIAIGGARSKDYFDRHGDLKRIRRLKYWPLDRLLTDKYKLPEAEAREFADFLCPILAFEPEKRPTAQQCLQHPWLNLRAQNNEDHVEGQMSNLQIKG</sequence>
<dbReference type="PROSITE" id="PS00107">
    <property type="entry name" value="PROTEIN_KINASE_ATP"/>
    <property type="match status" value="1"/>
</dbReference>
<organism evidence="10 11">
    <name type="scientific">Brassica napus</name>
    <name type="common">Rape</name>
    <dbReference type="NCBI Taxonomy" id="3708"/>
    <lineage>
        <taxon>Eukaryota</taxon>
        <taxon>Viridiplantae</taxon>
        <taxon>Streptophyta</taxon>
        <taxon>Embryophyta</taxon>
        <taxon>Tracheophyta</taxon>
        <taxon>Spermatophyta</taxon>
        <taxon>Magnoliopsida</taxon>
        <taxon>eudicotyledons</taxon>
        <taxon>Gunneridae</taxon>
        <taxon>Pentapetalae</taxon>
        <taxon>rosids</taxon>
        <taxon>malvids</taxon>
        <taxon>Brassicales</taxon>
        <taxon>Brassicaceae</taxon>
        <taxon>Brassiceae</taxon>
        <taxon>Brassica</taxon>
    </lineage>
</organism>
<name>A0ABQ8CJL5_BRANA</name>
<keyword evidence="11" id="KW-1185">Reference proteome</keyword>
<dbReference type="Pfam" id="PF13041">
    <property type="entry name" value="PPR_2"/>
    <property type="match status" value="3"/>
</dbReference>
<dbReference type="InterPro" id="IPR008271">
    <property type="entry name" value="Ser/Thr_kinase_AS"/>
</dbReference>
<evidence type="ECO:0000313" key="10">
    <source>
        <dbReference type="EMBL" id="KAH0917208.1"/>
    </source>
</evidence>
<dbReference type="PROSITE" id="PS51375">
    <property type="entry name" value="PPR"/>
    <property type="match status" value="9"/>
</dbReference>
<feature type="repeat" description="PPR" evidence="7">
    <location>
        <begin position="297"/>
        <end position="331"/>
    </location>
</feature>
<comment type="caution">
    <text evidence="10">The sequence shown here is derived from an EMBL/GenBank/DDBJ whole genome shotgun (WGS) entry which is preliminary data.</text>
</comment>
<evidence type="ECO:0000256" key="8">
    <source>
        <dbReference type="PROSITE-ProRule" id="PRU10141"/>
    </source>
</evidence>
<evidence type="ECO:0000256" key="1">
    <source>
        <dbReference type="ARBA" id="ARBA00007626"/>
    </source>
</evidence>
<gene>
    <name evidence="10" type="ORF">HID58_024868</name>
</gene>
<evidence type="ECO:0000256" key="2">
    <source>
        <dbReference type="ARBA" id="ARBA00022679"/>
    </source>
</evidence>
<accession>A0ABQ8CJL5</accession>
<dbReference type="Pfam" id="PF13812">
    <property type="entry name" value="PPR_3"/>
    <property type="match status" value="1"/>
</dbReference>
<evidence type="ECO:0000259" key="9">
    <source>
        <dbReference type="PROSITE" id="PS50011"/>
    </source>
</evidence>
<dbReference type="SUPFAM" id="SSF56112">
    <property type="entry name" value="Protein kinase-like (PK-like)"/>
    <property type="match status" value="1"/>
</dbReference>
<dbReference type="Pfam" id="PF01535">
    <property type="entry name" value="PPR"/>
    <property type="match status" value="6"/>
</dbReference>